<organism evidence="2 3">
    <name type="scientific">Gigaspora rosea</name>
    <dbReference type="NCBI Taxonomy" id="44941"/>
    <lineage>
        <taxon>Eukaryota</taxon>
        <taxon>Fungi</taxon>
        <taxon>Fungi incertae sedis</taxon>
        <taxon>Mucoromycota</taxon>
        <taxon>Glomeromycotina</taxon>
        <taxon>Glomeromycetes</taxon>
        <taxon>Diversisporales</taxon>
        <taxon>Gigasporaceae</taxon>
        <taxon>Gigaspora</taxon>
    </lineage>
</organism>
<dbReference type="Proteomes" id="UP000266673">
    <property type="component" value="Unassembled WGS sequence"/>
</dbReference>
<keyword evidence="3" id="KW-1185">Reference proteome</keyword>
<proteinExistence type="predicted"/>
<dbReference type="OrthoDB" id="2447184at2759"/>
<feature type="compositionally biased region" description="Basic and acidic residues" evidence="1">
    <location>
        <begin position="14"/>
        <end position="31"/>
    </location>
</feature>
<accession>A0A397TXI9</accession>
<name>A0A397TXI9_9GLOM</name>
<evidence type="ECO:0000256" key="1">
    <source>
        <dbReference type="SAM" id="MobiDB-lite"/>
    </source>
</evidence>
<evidence type="ECO:0000313" key="3">
    <source>
        <dbReference type="Proteomes" id="UP000266673"/>
    </source>
</evidence>
<comment type="caution">
    <text evidence="2">The sequence shown here is derived from an EMBL/GenBank/DDBJ whole genome shotgun (WGS) entry which is preliminary data.</text>
</comment>
<protein>
    <submittedName>
        <fullName evidence="2">Uncharacterized protein</fullName>
    </submittedName>
</protein>
<dbReference type="AlphaFoldDB" id="A0A397TXI9"/>
<evidence type="ECO:0000313" key="2">
    <source>
        <dbReference type="EMBL" id="RIB01497.1"/>
    </source>
</evidence>
<dbReference type="EMBL" id="QKWP01003088">
    <property type="protein sequence ID" value="RIB01497.1"/>
    <property type="molecule type" value="Genomic_DNA"/>
</dbReference>
<reference evidence="2 3" key="1">
    <citation type="submission" date="2018-06" db="EMBL/GenBank/DDBJ databases">
        <title>Comparative genomics reveals the genomic features of Rhizophagus irregularis, R. cerebriforme, R. diaphanum and Gigaspora rosea, and their symbiotic lifestyle signature.</title>
        <authorList>
            <person name="Morin E."/>
            <person name="San Clemente H."/>
            <person name="Chen E.C.H."/>
            <person name="De La Providencia I."/>
            <person name="Hainaut M."/>
            <person name="Kuo A."/>
            <person name="Kohler A."/>
            <person name="Murat C."/>
            <person name="Tang N."/>
            <person name="Roy S."/>
            <person name="Loubradou J."/>
            <person name="Henrissat B."/>
            <person name="Grigoriev I.V."/>
            <person name="Corradi N."/>
            <person name="Roux C."/>
            <person name="Martin F.M."/>
        </authorList>
    </citation>
    <scope>NUCLEOTIDE SEQUENCE [LARGE SCALE GENOMIC DNA]</scope>
    <source>
        <strain evidence="2 3">DAOM 194757</strain>
    </source>
</reference>
<gene>
    <name evidence="2" type="ORF">C2G38_2150430</name>
</gene>
<feature type="region of interest" description="Disordered" evidence="1">
    <location>
        <begin position="1"/>
        <end position="31"/>
    </location>
</feature>
<sequence length="202" mass="23819">MKLNDFFNSPPKRQSSDKHFEESKSDKDVLDKSDYETNEDKINKSTFYEAHNAILNNAKMQLTLGRIVEDILFNYVKDKEYEDGVIEATRSYLSELDRKYLNENFKMPKTLYNMLTDHIWEVDYNEVFGILHFGLRIQFTRLWCARGSIPIFHKDPQLFYLDNKFLAEDVLNSKGNNNIEPDENDLYNKLLSIPPPSSHIFC</sequence>